<dbReference type="InterPro" id="IPR050586">
    <property type="entry name" value="CPA3_Na-H_Antiporter_D"/>
</dbReference>
<dbReference type="AlphaFoldDB" id="A0A1W2H7N8"/>
<feature type="transmembrane region" description="Helical" evidence="8">
    <location>
        <begin position="240"/>
        <end position="258"/>
    </location>
</feature>
<dbReference type="OrthoDB" id="9807568at2"/>
<feature type="transmembrane region" description="Helical" evidence="8">
    <location>
        <begin position="455"/>
        <end position="475"/>
    </location>
</feature>
<evidence type="ECO:0000313" key="11">
    <source>
        <dbReference type="Proteomes" id="UP000192333"/>
    </source>
</evidence>
<evidence type="ECO:0000256" key="8">
    <source>
        <dbReference type="SAM" id="Phobius"/>
    </source>
</evidence>
<dbReference type="PRINTS" id="PR01434">
    <property type="entry name" value="NADHDHGNASE5"/>
</dbReference>
<feature type="transmembrane region" description="Helical" evidence="8">
    <location>
        <begin position="133"/>
        <end position="151"/>
    </location>
</feature>
<comment type="similarity">
    <text evidence="2">Belongs to the CPA3 antiporters (TC 2.A.63) subunit D family.</text>
</comment>
<comment type="subcellular location">
    <subcellularLocation>
        <location evidence="1">Cell membrane</location>
        <topology evidence="1">Multi-pass membrane protein</topology>
    </subcellularLocation>
    <subcellularLocation>
        <location evidence="7">Membrane</location>
        <topology evidence="7">Multi-pass membrane protein</topology>
    </subcellularLocation>
</comment>
<feature type="transmembrane region" description="Helical" evidence="8">
    <location>
        <begin position="32"/>
        <end position="53"/>
    </location>
</feature>
<evidence type="ECO:0000256" key="6">
    <source>
        <dbReference type="ARBA" id="ARBA00023136"/>
    </source>
</evidence>
<evidence type="ECO:0000256" key="5">
    <source>
        <dbReference type="ARBA" id="ARBA00022989"/>
    </source>
</evidence>
<keyword evidence="11" id="KW-1185">Reference proteome</keyword>
<evidence type="ECO:0000256" key="1">
    <source>
        <dbReference type="ARBA" id="ARBA00004651"/>
    </source>
</evidence>
<evidence type="ECO:0000256" key="2">
    <source>
        <dbReference type="ARBA" id="ARBA00005346"/>
    </source>
</evidence>
<keyword evidence="3" id="KW-1003">Cell membrane</keyword>
<feature type="transmembrane region" description="Helical" evidence="8">
    <location>
        <begin position="6"/>
        <end position="25"/>
    </location>
</feature>
<proteinExistence type="inferred from homology"/>
<feature type="transmembrane region" description="Helical" evidence="8">
    <location>
        <begin position="406"/>
        <end position="427"/>
    </location>
</feature>
<keyword evidence="6 8" id="KW-0472">Membrane</keyword>
<organism evidence="10 11">
    <name type="scientific">Aquiflexum balticum DSM 16537</name>
    <dbReference type="NCBI Taxonomy" id="758820"/>
    <lineage>
        <taxon>Bacteria</taxon>
        <taxon>Pseudomonadati</taxon>
        <taxon>Bacteroidota</taxon>
        <taxon>Cytophagia</taxon>
        <taxon>Cytophagales</taxon>
        <taxon>Cyclobacteriaceae</taxon>
        <taxon>Aquiflexum</taxon>
    </lineage>
</organism>
<evidence type="ECO:0000259" key="9">
    <source>
        <dbReference type="Pfam" id="PF00361"/>
    </source>
</evidence>
<dbReference type="PANTHER" id="PTHR42703">
    <property type="entry name" value="NADH DEHYDROGENASE"/>
    <property type="match status" value="1"/>
</dbReference>
<feature type="transmembrane region" description="Helical" evidence="8">
    <location>
        <begin position="163"/>
        <end position="184"/>
    </location>
</feature>
<feature type="domain" description="NADH:quinone oxidoreductase/Mrp antiporter transmembrane" evidence="9">
    <location>
        <begin position="127"/>
        <end position="418"/>
    </location>
</feature>
<reference evidence="11" key="1">
    <citation type="submission" date="2017-04" db="EMBL/GenBank/DDBJ databases">
        <authorList>
            <person name="Varghese N."/>
            <person name="Submissions S."/>
        </authorList>
    </citation>
    <scope>NUCLEOTIDE SEQUENCE [LARGE SCALE GENOMIC DNA]</scope>
    <source>
        <strain evidence="11">DSM 16537</strain>
    </source>
</reference>
<evidence type="ECO:0000313" key="10">
    <source>
        <dbReference type="EMBL" id="SMD44935.1"/>
    </source>
</evidence>
<name>A0A1W2H7N8_9BACT</name>
<feature type="transmembrane region" description="Helical" evidence="8">
    <location>
        <begin position="299"/>
        <end position="323"/>
    </location>
</feature>
<keyword evidence="5 8" id="KW-1133">Transmembrane helix</keyword>
<protein>
    <submittedName>
        <fullName evidence="10">Multicomponent Na+:H+ antiporter subunit D</fullName>
    </submittedName>
</protein>
<evidence type="ECO:0000256" key="7">
    <source>
        <dbReference type="RuleBase" id="RU000320"/>
    </source>
</evidence>
<keyword evidence="4 7" id="KW-0812">Transmembrane</keyword>
<gene>
    <name evidence="10" type="ORF">SAMN00777080_3573</name>
</gene>
<feature type="transmembrane region" description="Helical" evidence="8">
    <location>
        <begin position="329"/>
        <end position="348"/>
    </location>
</feature>
<feature type="transmembrane region" description="Helical" evidence="8">
    <location>
        <begin position="270"/>
        <end position="292"/>
    </location>
</feature>
<dbReference type="InterPro" id="IPR001750">
    <property type="entry name" value="ND/Mrp_TM"/>
</dbReference>
<evidence type="ECO:0000256" key="4">
    <source>
        <dbReference type="ARBA" id="ARBA00022692"/>
    </source>
</evidence>
<dbReference type="Pfam" id="PF00361">
    <property type="entry name" value="Proton_antipo_M"/>
    <property type="match status" value="1"/>
</dbReference>
<dbReference type="STRING" id="758820.SAMN00777080_3573"/>
<dbReference type="EMBL" id="LT838813">
    <property type="protein sequence ID" value="SMD44935.1"/>
    <property type="molecule type" value="Genomic_DNA"/>
</dbReference>
<dbReference type="PANTHER" id="PTHR42703:SF1">
    <property type="entry name" value="NA(+)_H(+) ANTIPORTER SUBUNIT D1"/>
    <property type="match status" value="1"/>
</dbReference>
<sequence>MNNILVIAPILFQLFAGTVLLFFWTKIHLQKVLSILFSVISLGLGIWLFMLTWTEGIQFTYAGNWDAPFGISFVSDLLSATLVLIASISGLAVSMFSVGTMREERLKFGFFPIIHFLIMGLCGAFLAGDMFNLYVWFEVVIIASFVLLTLGSTKSQLEGAIKYVSLNLLASSLFLIGIGFVYGLTGSLNFADVAVKLSAISNRGLINVTAGIFLVAFGIKSAIFPMYFWLPASYHTPPPAVSAIFGGLLTKLGVYALLRTFTLMFGGDEFLGIILTIIAALTILSGGLGALLQKNLSKAFGYLIICHIGFMIAGLGMFTEVAILGTVFYLFHDIIVKTNLFMMAGLVLKINGTQDITKLGGMYKSYPLLSILLSIPLFSLVGIPPLSGFWPKIFLIQGGLASEDYFLIAFIVLGSFLTLWVVAKIWAEVFWKNAVNLPVKASGLYFNQLSKTNQILVIIPIIFLSIVSLYIGFAAENIYVLSEKIAADLMNPQKYIETILGIKTVLP</sequence>
<dbReference type="GO" id="GO:0005886">
    <property type="term" value="C:plasma membrane"/>
    <property type="evidence" value="ECO:0007669"/>
    <property type="project" value="UniProtKB-SubCell"/>
</dbReference>
<feature type="transmembrane region" description="Helical" evidence="8">
    <location>
        <begin position="73"/>
        <end position="96"/>
    </location>
</feature>
<accession>A0A1W2H7N8</accession>
<dbReference type="RefSeq" id="WP_084121706.1">
    <property type="nucleotide sequence ID" value="NZ_LT838813.1"/>
</dbReference>
<evidence type="ECO:0000256" key="3">
    <source>
        <dbReference type="ARBA" id="ARBA00022475"/>
    </source>
</evidence>
<feature type="transmembrane region" description="Helical" evidence="8">
    <location>
        <begin position="108"/>
        <end position="127"/>
    </location>
</feature>
<feature type="transmembrane region" description="Helical" evidence="8">
    <location>
        <begin position="204"/>
        <end position="228"/>
    </location>
</feature>
<dbReference type="Proteomes" id="UP000192333">
    <property type="component" value="Chromosome I"/>
</dbReference>
<feature type="transmembrane region" description="Helical" evidence="8">
    <location>
        <begin position="368"/>
        <end position="386"/>
    </location>
</feature>